<dbReference type="PROSITE" id="PS52016">
    <property type="entry name" value="TONB_DEPENDENT_REC_3"/>
    <property type="match status" value="1"/>
</dbReference>
<evidence type="ECO:0000313" key="14">
    <source>
        <dbReference type="Proteomes" id="UP000598271"/>
    </source>
</evidence>
<feature type="transmembrane region" description="Helical" evidence="11">
    <location>
        <begin position="87"/>
        <end position="105"/>
    </location>
</feature>
<dbReference type="RefSeq" id="WP_189564555.1">
    <property type="nucleotide sequence ID" value="NZ_BMXF01000002.1"/>
</dbReference>
<dbReference type="SUPFAM" id="SSF56935">
    <property type="entry name" value="Porins"/>
    <property type="match status" value="1"/>
</dbReference>
<dbReference type="SUPFAM" id="SSF49464">
    <property type="entry name" value="Carboxypeptidase regulatory domain-like"/>
    <property type="match status" value="1"/>
</dbReference>
<evidence type="ECO:0000256" key="7">
    <source>
        <dbReference type="ARBA" id="ARBA00022927"/>
    </source>
</evidence>
<dbReference type="Pfam" id="PF05569">
    <property type="entry name" value="Peptidase_M56"/>
    <property type="match status" value="1"/>
</dbReference>
<evidence type="ECO:0000256" key="6">
    <source>
        <dbReference type="ARBA" id="ARBA00022692"/>
    </source>
</evidence>
<evidence type="ECO:0000256" key="4">
    <source>
        <dbReference type="ARBA" id="ARBA00022475"/>
    </source>
</evidence>
<dbReference type="GO" id="GO:0098797">
    <property type="term" value="C:plasma membrane protein complex"/>
    <property type="evidence" value="ECO:0007669"/>
    <property type="project" value="TreeGrafter"/>
</dbReference>
<evidence type="ECO:0000256" key="8">
    <source>
        <dbReference type="ARBA" id="ARBA00022989"/>
    </source>
</evidence>
<dbReference type="Gene3D" id="2.60.40.1120">
    <property type="entry name" value="Carboxypeptidase-like, regulatory domain"/>
    <property type="match status" value="1"/>
</dbReference>
<dbReference type="PANTHER" id="PTHR33446">
    <property type="entry name" value="PROTEIN TONB-RELATED"/>
    <property type="match status" value="1"/>
</dbReference>
<feature type="transmembrane region" description="Helical" evidence="11">
    <location>
        <begin position="36"/>
        <end position="53"/>
    </location>
</feature>
<evidence type="ECO:0000256" key="5">
    <source>
        <dbReference type="ARBA" id="ARBA00022519"/>
    </source>
</evidence>
<evidence type="ECO:0000256" key="9">
    <source>
        <dbReference type="ARBA" id="ARBA00023136"/>
    </source>
</evidence>
<dbReference type="Gene3D" id="3.30.1150.10">
    <property type="match status" value="1"/>
</dbReference>
<evidence type="ECO:0000256" key="3">
    <source>
        <dbReference type="ARBA" id="ARBA00022448"/>
    </source>
</evidence>
<dbReference type="SUPFAM" id="SSF74653">
    <property type="entry name" value="TolA/TonB C-terminal domain"/>
    <property type="match status" value="1"/>
</dbReference>
<dbReference type="AlphaFoldDB" id="A0A8J3DAE6"/>
<dbReference type="InterPro" id="IPR006260">
    <property type="entry name" value="TonB/TolA_C"/>
</dbReference>
<keyword evidence="5" id="KW-0997">Cell inner membrane</keyword>
<reference evidence="13 14" key="1">
    <citation type="journal article" date="2014" name="Int. J. Syst. Evol. Microbiol.">
        <title>Complete genome sequence of Corynebacterium casei LMG S-19264T (=DSM 44701T), isolated from a smear-ripened cheese.</title>
        <authorList>
            <consortium name="US DOE Joint Genome Institute (JGI-PGF)"/>
            <person name="Walter F."/>
            <person name="Albersmeier A."/>
            <person name="Kalinowski J."/>
            <person name="Ruckert C."/>
        </authorList>
    </citation>
    <scope>NUCLEOTIDE SEQUENCE [LARGE SCALE GENOMIC DNA]</scope>
    <source>
        <strain evidence="13 14">KCTC 12866</strain>
    </source>
</reference>
<accession>A0A8J3DAE6</accession>
<dbReference type="GO" id="GO:0031992">
    <property type="term" value="F:energy transducer activity"/>
    <property type="evidence" value="ECO:0007669"/>
    <property type="project" value="TreeGrafter"/>
</dbReference>
<keyword evidence="8 11" id="KW-1133">Transmembrane helix</keyword>
<proteinExistence type="inferred from homology"/>
<feature type="transmembrane region" description="Helical" evidence="11">
    <location>
        <begin position="174"/>
        <end position="193"/>
    </location>
</feature>
<dbReference type="InterPro" id="IPR008756">
    <property type="entry name" value="Peptidase_M56"/>
</dbReference>
<dbReference type="PANTHER" id="PTHR33446:SF2">
    <property type="entry name" value="PROTEIN TONB"/>
    <property type="match status" value="1"/>
</dbReference>
<comment type="caution">
    <text evidence="13">The sequence shown here is derived from an EMBL/GenBank/DDBJ whole genome shotgun (WGS) entry which is preliminary data.</text>
</comment>
<evidence type="ECO:0000256" key="1">
    <source>
        <dbReference type="ARBA" id="ARBA00004383"/>
    </source>
</evidence>
<evidence type="ECO:0000313" key="13">
    <source>
        <dbReference type="EMBL" id="GHB68672.1"/>
    </source>
</evidence>
<comment type="similarity">
    <text evidence="10">Belongs to the TonB-dependent receptor family.</text>
</comment>
<dbReference type="GO" id="GO:0015031">
    <property type="term" value="P:protein transport"/>
    <property type="evidence" value="ECO:0007669"/>
    <property type="project" value="UniProtKB-KW"/>
</dbReference>
<dbReference type="NCBIfam" id="TIGR01352">
    <property type="entry name" value="tonB_Cterm"/>
    <property type="match status" value="1"/>
</dbReference>
<dbReference type="InterPro" id="IPR008969">
    <property type="entry name" value="CarboxyPept-like_regulatory"/>
</dbReference>
<keyword evidence="14" id="KW-1185">Reference proteome</keyword>
<gene>
    <name evidence="13" type="ORF">GCM10007390_22640</name>
</gene>
<keyword evidence="10" id="KW-1134">Transmembrane beta strand</keyword>
<keyword evidence="3 10" id="KW-0813">Transport</keyword>
<dbReference type="InterPro" id="IPR051045">
    <property type="entry name" value="TonB-dependent_transducer"/>
</dbReference>
<evidence type="ECO:0000256" key="11">
    <source>
        <dbReference type="SAM" id="Phobius"/>
    </source>
</evidence>
<evidence type="ECO:0000259" key="12">
    <source>
        <dbReference type="PROSITE" id="PS52015"/>
    </source>
</evidence>
<sequence length="615" mass="68326">MEILPYILKLSAYWLALYLCYALLLQRQTFLRWNRAYLLGSLVAGFVLPLVTYPEAAPPLPVVYEVSVSSFTVVAAPSPSLLTWENALWAVYFLGVAIMLVRLFRHFRQLFAFIRKGESIDMDDHSLVLLDDNQVGTFSFLRWIVISRGDYERNFDTILNHELVHVRQRHSWDIIFLEILQVVFWFNPIIIIYKKTIQQVHEFLADEKAKADNRDGYAEFLVAYALDAPTVILTNQFFNPKLLKNRIAMLYKNKNSNWSLGKYAAVALMIGSASLMVASCERDVLPSSANGDEIVKGNINITGIINTPDHKPLAGATVMDIDGKRGATTDNAGRFSLKVPAGNRHLGVNASGFGSMVLDVNPKYRNADYDIVMSTKDGRPNMRFVPSSDGQSVKVAVQTGELNGDMIFTVVEQQPQFPGGIQAMYKFLGENIKYPEAAKKANVTGKVFLSFIVTTEGEIKDIQILKGIGFGADQESIRVMKEMPRWEPGMQSGKAVNVRYNLPIAFQTEGGEKAKIEGVDKNMGENEAIILDRIKNSSFSLHPHEGQAASMSFVDKSGLGKATVLIDGVMQDAGYDVKKIDPNNIKSINVLKGEKATKAYGDKGANGVIEITTKK</sequence>
<dbReference type="Pfam" id="PF03544">
    <property type="entry name" value="TonB_C"/>
    <property type="match status" value="1"/>
</dbReference>
<keyword evidence="10" id="KW-0998">Cell outer membrane</keyword>
<dbReference type="InterPro" id="IPR037066">
    <property type="entry name" value="Plug_dom_sf"/>
</dbReference>
<keyword evidence="7" id="KW-0653">Protein transport</keyword>
<keyword evidence="4" id="KW-1003">Cell membrane</keyword>
<feature type="transmembrane region" description="Helical" evidence="11">
    <location>
        <begin position="6"/>
        <end position="24"/>
    </location>
</feature>
<name>A0A8J3DAE6_9BACT</name>
<comment type="similarity">
    <text evidence="2">Belongs to the TonB family.</text>
</comment>
<organism evidence="13 14">
    <name type="scientific">Persicitalea jodogahamensis</name>
    <dbReference type="NCBI Taxonomy" id="402147"/>
    <lineage>
        <taxon>Bacteria</taxon>
        <taxon>Pseudomonadati</taxon>
        <taxon>Bacteroidota</taxon>
        <taxon>Cytophagia</taxon>
        <taxon>Cytophagales</taxon>
        <taxon>Spirosomataceae</taxon>
        <taxon>Persicitalea</taxon>
    </lineage>
</organism>
<feature type="domain" description="TonB C-terminal" evidence="12">
    <location>
        <begin position="419"/>
        <end position="515"/>
    </location>
</feature>
<dbReference type="GO" id="GO:0055085">
    <property type="term" value="P:transmembrane transport"/>
    <property type="evidence" value="ECO:0007669"/>
    <property type="project" value="InterPro"/>
</dbReference>
<keyword evidence="6 10" id="KW-0812">Transmembrane</keyword>
<dbReference type="InterPro" id="IPR039426">
    <property type="entry name" value="TonB-dep_rcpt-like"/>
</dbReference>
<dbReference type="GO" id="GO:0009279">
    <property type="term" value="C:cell outer membrane"/>
    <property type="evidence" value="ECO:0007669"/>
    <property type="project" value="UniProtKB-SubCell"/>
</dbReference>
<comment type="subcellular location">
    <subcellularLocation>
        <location evidence="1">Cell inner membrane</location>
        <topology evidence="1">Single-pass membrane protein</topology>
        <orientation evidence="1">Periplasmic side</orientation>
    </subcellularLocation>
    <subcellularLocation>
        <location evidence="10">Cell outer membrane</location>
        <topology evidence="10">Multi-pass membrane protein</topology>
    </subcellularLocation>
</comment>
<dbReference type="InterPro" id="IPR012910">
    <property type="entry name" value="Plug_dom"/>
</dbReference>
<dbReference type="Proteomes" id="UP000598271">
    <property type="component" value="Unassembled WGS sequence"/>
</dbReference>
<dbReference type="Gene3D" id="2.170.130.10">
    <property type="entry name" value="TonB-dependent receptor, plug domain"/>
    <property type="match status" value="1"/>
</dbReference>
<dbReference type="InterPro" id="IPR037682">
    <property type="entry name" value="TonB_C"/>
</dbReference>
<protein>
    <recommendedName>
        <fullName evidence="12">TonB C-terminal domain-containing protein</fullName>
    </recommendedName>
</protein>
<keyword evidence="9 10" id="KW-0472">Membrane</keyword>
<evidence type="ECO:0000256" key="10">
    <source>
        <dbReference type="PROSITE-ProRule" id="PRU01360"/>
    </source>
</evidence>
<dbReference type="Pfam" id="PF07715">
    <property type="entry name" value="Plug"/>
    <property type="match status" value="1"/>
</dbReference>
<dbReference type="Pfam" id="PF13715">
    <property type="entry name" value="CarbopepD_reg_2"/>
    <property type="match status" value="1"/>
</dbReference>
<evidence type="ECO:0000256" key="2">
    <source>
        <dbReference type="ARBA" id="ARBA00006555"/>
    </source>
</evidence>
<dbReference type="CDD" id="cd07341">
    <property type="entry name" value="M56_BlaR1_MecR1_like"/>
    <property type="match status" value="1"/>
</dbReference>
<dbReference type="PROSITE" id="PS52015">
    <property type="entry name" value="TONB_CTD"/>
    <property type="match status" value="1"/>
</dbReference>
<dbReference type="EMBL" id="BMXF01000002">
    <property type="protein sequence ID" value="GHB68672.1"/>
    <property type="molecule type" value="Genomic_DNA"/>
</dbReference>